<protein>
    <submittedName>
        <fullName evidence="1">Uncharacterized protein</fullName>
    </submittedName>
</protein>
<dbReference type="AlphaFoldDB" id="A0A1G9J360"/>
<reference evidence="1 2" key="1">
    <citation type="submission" date="2016-10" db="EMBL/GenBank/DDBJ databases">
        <authorList>
            <person name="de Groot N.N."/>
        </authorList>
    </citation>
    <scope>NUCLEOTIDE SEQUENCE [LARGE SCALE GENOMIC DNA]</scope>
    <source>
        <strain evidence="1 2">DSM 797</strain>
    </source>
</reference>
<dbReference type="Pfam" id="PF19640">
    <property type="entry name" value="DUF6143"/>
    <property type="match status" value="1"/>
</dbReference>
<dbReference type="RefSeq" id="WP_092722477.1">
    <property type="nucleotide sequence ID" value="NZ_FNGW01000001.1"/>
</dbReference>
<gene>
    <name evidence="1" type="ORF">SAMN04515677_101480</name>
</gene>
<dbReference type="EMBL" id="FNGW01000001">
    <property type="protein sequence ID" value="SDL31653.1"/>
    <property type="molecule type" value="Genomic_DNA"/>
</dbReference>
<name>A0A1G9J360_9FIRM</name>
<dbReference type="InterPro" id="IPR046141">
    <property type="entry name" value="DUF6143"/>
</dbReference>
<proteinExistence type="predicted"/>
<evidence type="ECO:0000313" key="1">
    <source>
        <dbReference type="EMBL" id="SDL31653.1"/>
    </source>
</evidence>
<sequence length="177" mass="19668">MPCYCKDYKSEVSIEYPLYQSKQGNYFIGQTPVLMDKGQHVLASLYNPINSNVNIYVNAMTITNVSSSNLPAQFYLKSNLHKALISKSVSCTNQSISPEPIPKGKIKYSDTADTGPKNGVSIFSRIISPNTTEVIDGGQIIIPPGESIVIYIGDFLPVNFDSIIIAFGWWEEKICRY</sequence>
<dbReference type="Proteomes" id="UP000199068">
    <property type="component" value="Unassembled WGS sequence"/>
</dbReference>
<dbReference type="STRING" id="1121325.SAMN04515677_101480"/>
<organism evidence="1 2">
    <name type="scientific">Romboutsia lituseburensis DSM 797</name>
    <dbReference type="NCBI Taxonomy" id="1121325"/>
    <lineage>
        <taxon>Bacteria</taxon>
        <taxon>Bacillati</taxon>
        <taxon>Bacillota</taxon>
        <taxon>Clostridia</taxon>
        <taxon>Peptostreptococcales</taxon>
        <taxon>Peptostreptococcaceae</taxon>
        <taxon>Romboutsia</taxon>
    </lineage>
</organism>
<evidence type="ECO:0000313" key="2">
    <source>
        <dbReference type="Proteomes" id="UP000199068"/>
    </source>
</evidence>
<accession>A0A1G9J360</accession>
<keyword evidence="2" id="KW-1185">Reference proteome</keyword>